<feature type="domain" description="PET hydrolase/cutinase-like" evidence="2">
    <location>
        <begin position="268"/>
        <end position="374"/>
    </location>
</feature>
<dbReference type="Pfam" id="PF12740">
    <property type="entry name" value="PETase"/>
    <property type="match status" value="1"/>
</dbReference>
<sequence length="741" mass="84316">MESNSKLKMIKDSKNRVIAIVKKVWHIFRSYWQRNFGDTYKGLAICSVLVTAIGVAADLKLYFSPLSIKICYLVGVVITIVLFCLIFLASKVLFGNRRKGLIYWCLPVVIIYTIATVATQGDRTDANFYLAVLTVILLDFFGRSMWAIVKLRRRTITLVITLVITTSGLGIIGALLTDEGFKDQYIEDYLTMKEEKILDDNLLKVDNAFKKATVKGDYETTSLEYGIGDSFDLQSSVYNLSTFAQRSSVSGWVMNQYFDYDLKEAPITGKVWYPVTEDECPVLFIVHGNHNYTTDSYLGYDYLGKYLASNGYVVVSVNENSCNELSNENDARAILLLENIKQVLKFNKDKTNPLYGKIDEENIAIAGHSRGGECVSTAYLFNEYDVYPDNGNIKLDYNFSIKSIIAIAPTADQYMPAQHEVSISDVNYLLIHGTNDQDVRTVMGNKLYKNTTFSGEGNYFKSALYVAGANHGQFNSEWGRYDMGFPSHYFLNVKNLITTKNQKEILKIFTKLFLDVTLKGDETNKELFSNYLAYEEYLPKTVYQQLYQDSSFDCVSDFEEDSDLTTATMSGAKISTSRTRIWEEMKTAYGDGGTNENYALRLKWRDTNEATVKFEIPVYEMTGKDLQFDIADMNVENENGDKQIIDGTVRITDIFGNVANVKISDTTIVYPSLPVQLYKVDFLFNEYEYKHQFQTVSVKEEQFLTDNAEIKTDSITSIEFIFDDMESGHVKIDNIGFRVNR</sequence>
<evidence type="ECO:0000313" key="4">
    <source>
        <dbReference type="Proteomes" id="UP000184038"/>
    </source>
</evidence>
<name>A0A1M7F5X8_9FIRM</name>
<organism evidence="3 4">
    <name type="scientific">Anaerosporobacter mobilis DSM 15930</name>
    <dbReference type="NCBI Taxonomy" id="1120996"/>
    <lineage>
        <taxon>Bacteria</taxon>
        <taxon>Bacillati</taxon>
        <taxon>Bacillota</taxon>
        <taxon>Clostridia</taxon>
        <taxon>Lachnospirales</taxon>
        <taxon>Lachnospiraceae</taxon>
        <taxon>Anaerosporobacter</taxon>
    </lineage>
</organism>
<feature type="transmembrane region" description="Helical" evidence="1">
    <location>
        <begin position="156"/>
        <end position="176"/>
    </location>
</feature>
<keyword evidence="1" id="KW-1133">Transmembrane helix</keyword>
<gene>
    <name evidence="3" type="ORF">SAMN02746066_00431</name>
</gene>
<dbReference type="PANTHER" id="PTHR33428">
    <property type="entry name" value="CHLOROPHYLLASE-2, CHLOROPLASTIC"/>
    <property type="match status" value="1"/>
</dbReference>
<evidence type="ECO:0000259" key="2">
    <source>
        <dbReference type="Pfam" id="PF12740"/>
    </source>
</evidence>
<dbReference type="InterPro" id="IPR029058">
    <property type="entry name" value="AB_hydrolase_fold"/>
</dbReference>
<keyword evidence="1" id="KW-0812">Transmembrane</keyword>
<feature type="transmembrane region" description="Helical" evidence="1">
    <location>
        <begin position="63"/>
        <end position="89"/>
    </location>
</feature>
<feature type="transmembrane region" description="Helical" evidence="1">
    <location>
        <begin position="39"/>
        <end position="57"/>
    </location>
</feature>
<dbReference type="GO" id="GO:0016787">
    <property type="term" value="F:hydrolase activity"/>
    <property type="evidence" value="ECO:0007669"/>
    <property type="project" value="UniProtKB-KW"/>
</dbReference>
<proteinExistence type="predicted"/>
<keyword evidence="4" id="KW-1185">Reference proteome</keyword>
<dbReference type="Gene3D" id="3.40.50.1820">
    <property type="entry name" value="alpha/beta hydrolase"/>
    <property type="match status" value="1"/>
</dbReference>
<dbReference type="InterPro" id="IPR041127">
    <property type="entry name" value="PET_hydrolase/cutinase-like"/>
</dbReference>
<dbReference type="AlphaFoldDB" id="A0A1M7F5X8"/>
<evidence type="ECO:0000256" key="1">
    <source>
        <dbReference type="SAM" id="Phobius"/>
    </source>
</evidence>
<dbReference type="ESTHER" id="9firm-a0a1m7f5x8">
    <property type="family name" value="Chlorophyllase"/>
</dbReference>
<dbReference type="STRING" id="1120996.SAMN02746066_00431"/>
<dbReference type="EMBL" id="FRCP01000005">
    <property type="protein sequence ID" value="SHL99461.1"/>
    <property type="molecule type" value="Genomic_DNA"/>
</dbReference>
<dbReference type="PANTHER" id="PTHR33428:SF14">
    <property type="entry name" value="CARBOXYLESTERASE TYPE B DOMAIN-CONTAINING PROTEIN"/>
    <property type="match status" value="1"/>
</dbReference>
<dbReference type="SUPFAM" id="SSF53474">
    <property type="entry name" value="alpha/beta-Hydrolases"/>
    <property type="match status" value="1"/>
</dbReference>
<dbReference type="RefSeq" id="WP_073282261.1">
    <property type="nucleotide sequence ID" value="NZ_FRCP01000005.1"/>
</dbReference>
<dbReference type="Proteomes" id="UP000184038">
    <property type="component" value="Unassembled WGS sequence"/>
</dbReference>
<keyword evidence="3" id="KW-0378">Hydrolase</keyword>
<protein>
    <submittedName>
        <fullName evidence="3">Alpha/beta hydrolase family protein</fullName>
    </submittedName>
</protein>
<evidence type="ECO:0000313" key="3">
    <source>
        <dbReference type="EMBL" id="SHL99461.1"/>
    </source>
</evidence>
<keyword evidence="1" id="KW-0472">Membrane</keyword>
<dbReference type="OrthoDB" id="9808543at2"/>
<feature type="transmembrane region" description="Helical" evidence="1">
    <location>
        <begin position="126"/>
        <end position="149"/>
    </location>
</feature>
<feature type="transmembrane region" description="Helical" evidence="1">
    <location>
        <begin position="101"/>
        <end position="120"/>
    </location>
</feature>
<accession>A0A1M7F5X8</accession>
<reference evidence="3 4" key="1">
    <citation type="submission" date="2016-11" db="EMBL/GenBank/DDBJ databases">
        <authorList>
            <person name="Jaros S."/>
            <person name="Januszkiewicz K."/>
            <person name="Wedrychowicz H."/>
        </authorList>
    </citation>
    <scope>NUCLEOTIDE SEQUENCE [LARGE SCALE GENOMIC DNA]</scope>
    <source>
        <strain evidence="3 4">DSM 15930</strain>
    </source>
</reference>